<feature type="domain" description="Nucleoside diphosphate kinase-like" evidence="10">
    <location>
        <begin position="128"/>
        <end position="261"/>
    </location>
</feature>
<comment type="caution">
    <text evidence="11">The sequence shown here is derived from an EMBL/GenBank/DDBJ whole genome shotgun (WGS) entry which is preliminary data.</text>
</comment>
<name>A0A2H9TNW0_9FUNG</name>
<feature type="active site" description="Pros-phosphohistidine intermediate" evidence="7">
    <location>
        <position position="244"/>
    </location>
</feature>
<gene>
    <name evidence="11" type="ORF">PSACC_00772</name>
</gene>
<proteinExistence type="inferred from homology"/>
<dbReference type="SUPFAM" id="SSF54919">
    <property type="entry name" value="Nucleoside diphosphate kinase, NDK"/>
    <property type="match status" value="1"/>
</dbReference>
<dbReference type="InterPro" id="IPR001564">
    <property type="entry name" value="Nucleoside_diP_kinase"/>
</dbReference>
<dbReference type="AlphaFoldDB" id="A0A2H9TNW0"/>
<evidence type="ECO:0000259" key="10">
    <source>
        <dbReference type="SMART" id="SM00562"/>
    </source>
</evidence>
<evidence type="ECO:0000256" key="2">
    <source>
        <dbReference type="ARBA" id="ARBA00017632"/>
    </source>
</evidence>
<dbReference type="Gene3D" id="3.30.70.141">
    <property type="entry name" value="Nucleoside diphosphate kinase-like domain"/>
    <property type="match status" value="1"/>
</dbReference>
<protein>
    <recommendedName>
        <fullName evidence="2">Nucleoside diphosphate kinase</fullName>
    </recommendedName>
</protein>
<dbReference type="GO" id="GO:0006183">
    <property type="term" value="P:GTP biosynthetic process"/>
    <property type="evidence" value="ECO:0007669"/>
    <property type="project" value="InterPro"/>
</dbReference>
<dbReference type="InterPro" id="IPR034907">
    <property type="entry name" value="NDK-like_dom"/>
</dbReference>
<evidence type="ECO:0000256" key="9">
    <source>
        <dbReference type="SAM" id="Phobius"/>
    </source>
</evidence>
<evidence type="ECO:0000256" key="3">
    <source>
        <dbReference type="ARBA" id="ARBA00022679"/>
    </source>
</evidence>
<feature type="binding site" evidence="7">
    <location>
        <position position="136"/>
    </location>
    <ligand>
        <name>ATP</name>
        <dbReference type="ChEBI" id="CHEBI:30616"/>
    </ligand>
</feature>
<dbReference type="PANTHER" id="PTHR46161">
    <property type="entry name" value="NUCLEOSIDE DIPHOSPHATE KINASE"/>
    <property type="match status" value="1"/>
</dbReference>
<dbReference type="Pfam" id="PF00334">
    <property type="entry name" value="NDK"/>
    <property type="match status" value="1"/>
</dbReference>
<keyword evidence="9" id="KW-0472">Membrane</keyword>
<dbReference type="GO" id="GO:0004550">
    <property type="term" value="F:nucleoside diphosphate kinase activity"/>
    <property type="evidence" value="ECO:0007669"/>
    <property type="project" value="InterPro"/>
</dbReference>
<dbReference type="PROSITE" id="PS51374">
    <property type="entry name" value="NDPK_LIKE"/>
    <property type="match status" value="1"/>
</dbReference>
<organism evidence="11 12">
    <name type="scientific">Paramicrosporidium saccamoebae</name>
    <dbReference type="NCBI Taxonomy" id="1246581"/>
    <lineage>
        <taxon>Eukaryota</taxon>
        <taxon>Fungi</taxon>
        <taxon>Fungi incertae sedis</taxon>
        <taxon>Cryptomycota</taxon>
        <taxon>Cryptomycota incertae sedis</taxon>
        <taxon>Paramicrosporidium</taxon>
    </lineage>
</organism>
<dbReference type="InterPro" id="IPR036850">
    <property type="entry name" value="NDK-like_dom_sf"/>
</dbReference>
<keyword evidence="9" id="KW-0812">Transmembrane</keyword>
<feature type="binding site" evidence="7">
    <location>
        <position position="241"/>
    </location>
    <ligand>
        <name>ATP</name>
        <dbReference type="ChEBI" id="CHEBI:30616"/>
    </ligand>
</feature>
<keyword evidence="6" id="KW-0067">ATP-binding</keyword>
<feature type="binding site" evidence="7">
    <location>
        <position position="231"/>
    </location>
    <ligand>
        <name>ATP</name>
        <dbReference type="ChEBI" id="CHEBI:30616"/>
    </ligand>
</feature>
<evidence type="ECO:0000256" key="1">
    <source>
        <dbReference type="ARBA" id="ARBA00008142"/>
    </source>
</evidence>
<sequence>MGRAEGVTTILVLAAAVFIGWYLWTRPAELPTSYWSTVVGMEGALEVHLAPLHSTKLLGVRKIPASLAAKLDVQLPELPASKLETSTFAASVSLPGDINVRGPMSREMVSLVFPLLAGGLRGTDGVTSEDTLLLMKPNIVGRAEMDVQRIVTESGLRVILTRTLQMDKMQASQFYTEHQERSFFAELVDYVSSGPVVAMLISGPDAIRHLRKIVGPTDPAIARLEHPNSLRALFGVDKTMNSFHASDSHESASREIHFINSY</sequence>
<keyword evidence="4" id="KW-0547">Nucleotide-binding</keyword>
<feature type="transmembrane region" description="Helical" evidence="9">
    <location>
        <begin position="7"/>
        <end position="24"/>
    </location>
</feature>
<feature type="binding site" evidence="7">
    <location>
        <position position="211"/>
    </location>
    <ligand>
        <name>ATP</name>
        <dbReference type="ChEBI" id="CHEBI:30616"/>
    </ligand>
</feature>
<dbReference type="SMART" id="SM00562">
    <property type="entry name" value="NDK"/>
    <property type="match status" value="1"/>
</dbReference>
<dbReference type="PANTHER" id="PTHR46161:SF3">
    <property type="entry name" value="NUCLEOSIDE DIPHOSPHATE KINASE DDB_G0292928-RELATED"/>
    <property type="match status" value="1"/>
</dbReference>
<evidence type="ECO:0000256" key="6">
    <source>
        <dbReference type="ARBA" id="ARBA00022840"/>
    </source>
</evidence>
<dbReference type="GO" id="GO:0006241">
    <property type="term" value="P:CTP biosynthetic process"/>
    <property type="evidence" value="ECO:0007669"/>
    <property type="project" value="InterPro"/>
</dbReference>
<dbReference type="Proteomes" id="UP000240830">
    <property type="component" value="Unassembled WGS sequence"/>
</dbReference>
<dbReference type="STRING" id="1246581.A0A2H9TNW0"/>
<feature type="binding site" evidence="7">
    <location>
        <position position="217"/>
    </location>
    <ligand>
        <name>ATP</name>
        <dbReference type="ChEBI" id="CHEBI:30616"/>
    </ligand>
</feature>
<evidence type="ECO:0000256" key="4">
    <source>
        <dbReference type="ARBA" id="ARBA00022741"/>
    </source>
</evidence>
<comment type="similarity">
    <text evidence="1 7 8">Belongs to the NDK family.</text>
</comment>
<dbReference type="GO" id="GO:0006228">
    <property type="term" value="P:UTP biosynthetic process"/>
    <property type="evidence" value="ECO:0007669"/>
    <property type="project" value="InterPro"/>
</dbReference>
<dbReference type="GO" id="GO:0005524">
    <property type="term" value="F:ATP binding"/>
    <property type="evidence" value="ECO:0007669"/>
    <property type="project" value="UniProtKB-KW"/>
</dbReference>
<keyword evidence="5 11" id="KW-0418">Kinase</keyword>
<evidence type="ECO:0000256" key="5">
    <source>
        <dbReference type="ARBA" id="ARBA00022777"/>
    </source>
</evidence>
<evidence type="ECO:0000256" key="8">
    <source>
        <dbReference type="RuleBase" id="RU004011"/>
    </source>
</evidence>
<keyword evidence="12" id="KW-1185">Reference proteome</keyword>
<dbReference type="PRINTS" id="PR01243">
    <property type="entry name" value="NUCDPKINASE"/>
</dbReference>
<reference evidence="11 12" key="1">
    <citation type="submission" date="2016-10" db="EMBL/GenBank/DDBJ databases">
        <title>The genome of Paramicrosporidium saccamoebae is the missing link in understanding Cryptomycota and Microsporidia evolution.</title>
        <authorList>
            <person name="Quandt C.A."/>
            <person name="Beaudet D."/>
            <person name="Corsaro D."/>
            <person name="Michel R."/>
            <person name="Corradi N."/>
            <person name="James T."/>
        </authorList>
    </citation>
    <scope>NUCLEOTIDE SEQUENCE [LARGE SCALE GENOMIC DNA]</scope>
    <source>
        <strain evidence="11 12">KSL3</strain>
    </source>
</reference>
<keyword evidence="3" id="KW-0808">Transferase</keyword>
<keyword evidence="9" id="KW-1133">Transmembrane helix</keyword>
<feature type="binding site" evidence="7">
    <location>
        <position position="183"/>
    </location>
    <ligand>
        <name>ATP</name>
        <dbReference type="ChEBI" id="CHEBI:30616"/>
    </ligand>
</feature>
<evidence type="ECO:0000256" key="7">
    <source>
        <dbReference type="PROSITE-ProRule" id="PRU00706"/>
    </source>
</evidence>
<dbReference type="OrthoDB" id="2162449at2759"/>
<accession>A0A2H9TNW0</accession>
<evidence type="ECO:0000313" key="11">
    <source>
        <dbReference type="EMBL" id="PJF19426.1"/>
    </source>
</evidence>
<evidence type="ECO:0000313" key="12">
    <source>
        <dbReference type="Proteomes" id="UP000240830"/>
    </source>
</evidence>
<dbReference type="EMBL" id="MTSL01000065">
    <property type="protein sequence ID" value="PJF19426.1"/>
    <property type="molecule type" value="Genomic_DNA"/>
</dbReference>